<sequence length="83" mass="9849">MENPGEGQEDHLRVLKHNLKTPLTVVKGYLSFWKNDSNLRFPPKKQKEFVMKALENAEKLEELINTTFEEIMKDYEKKENKVI</sequence>
<feature type="domain" description="Signal transduction histidine kinase dimerisation/phosphoacceptor" evidence="1">
    <location>
        <begin position="7"/>
        <end position="76"/>
    </location>
</feature>
<comment type="caution">
    <text evidence="2">The sequence shown here is derived from an EMBL/GenBank/DDBJ whole genome shotgun (WGS) entry which is preliminary data.</text>
</comment>
<protein>
    <recommendedName>
        <fullName evidence="1">Signal transduction histidine kinase dimerisation/phosphoacceptor domain-containing protein</fullName>
    </recommendedName>
</protein>
<accession>A0A1G1Z7X6</accession>
<dbReference type="SMART" id="SM00388">
    <property type="entry name" value="HisKA"/>
    <property type="match status" value="1"/>
</dbReference>
<dbReference type="InterPro" id="IPR003661">
    <property type="entry name" value="HisK_dim/P_dom"/>
</dbReference>
<evidence type="ECO:0000313" key="2">
    <source>
        <dbReference type="EMBL" id="OGY60728.1"/>
    </source>
</evidence>
<dbReference type="InterPro" id="IPR036097">
    <property type="entry name" value="HisK_dim/P_sf"/>
</dbReference>
<dbReference type="SUPFAM" id="SSF47384">
    <property type="entry name" value="Homodimeric domain of signal transducing histidine kinase"/>
    <property type="match status" value="1"/>
</dbReference>
<organism evidence="2 3">
    <name type="scientific">Candidatus Colwellbacteria bacterium RIFCSPLOWO2_02_FULL_44_20b</name>
    <dbReference type="NCBI Taxonomy" id="1797691"/>
    <lineage>
        <taxon>Bacteria</taxon>
        <taxon>Candidatus Colwelliibacteriota</taxon>
    </lineage>
</organism>
<dbReference type="CDD" id="cd00082">
    <property type="entry name" value="HisKA"/>
    <property type="match status" value="1"/>
</dbReference>
<dbReference type="Pfam" id="PF00512">
    <property type="entry name" value="HisKA"/>
    <property type="match status" value="1"/>
</dbReference>
<dbReference type="Gene3D" id="1.10.287.130">
    <property type="match status" value="1"/>
</dbReference>
<evidence type="ECO:0000259" key="1">
    <source>
        <dbReference type="SMART" id="SM00388"/>
    </source>
</evidence>
<dbReference type="GO" id="GO:0000155">
    <property type="term" value="F:phosphorelay sensor kinase activity"/>
    <property type="evidence" value="ECO:0007669"/>
    <property type="project" value="InterPro"/>
</dbReference>
<proteinExistence type="predicted"/>
<dbReference type="AlphaFoldDB" id="A0A1G1Z7X6"/>
<dbReference type="Proteomes" id="UP000178808">
    <property type="component" value="Unassembled WGS sequence"/>
</dbReference>
<gene>
    <name evidence="2" type="ORF">A3I31_02675</name>
</gene>
<reference evidence="2 3" key="1">
    <citation type="journal article" date="2016" name="Nat. Commun.">
        <title>Thousands of microbial genomes shed light on interconnected biogeochemical processes in an aquifer system.</title>
        <authorList>
            <person name="Anantharaman K."/>
            <person name="Brown C.T."/>
            <person name="Hug L.A."/>
            <person name="Sharon I."/>
            <person name="Castelle C.J."/>
            <person name="Probst A.J."/>
            <person name="Thomas B.C."/>
            <person name="Singh A."/>
            <person name="Wilkins M.J."/>
            <person name="Karaoz U."/>
            <person name="Brodie E.L."/>
            <person name="Williams K.H."/>
            <person name="Hubbard S.S."/>
            <person name="Banfield J.F."/>
        </authorList>
    </citation>
    <scope>NUCLEOTIDE SEQUENCE [LARGE SCALE GENOMIC DNA]</scope>
</reference>
<dbReference type="EMBL" id="MHIZ01000009">
    <property type="protein sequence ID" value="OGY60728.1"/>
    <property type="molecule type" value="Genomic_DNA"/>
</dbReference>
<evidence type="ECO:0000313" key="3">
    <source>
        <dbReference type="Proteomes" id="UP000178808"/>
    </source>
</evidence>
<name>A0A1G1Z7X6_9BACT</name>